<evidence type="ECO:0000256" key="4">
    <source>
        <dbReference type="ARBA" id="ARBA00022932"/>
    </source>
</evidence>
<dbReference type="Gene3D" id="3.90.1600.10">
    <property type="entry name" value="Palm domain of DNA polymerase"/>
    <property type="match status" value="1"/>
</dbReference>
<dbReference type="InterPro" id="IPR006133">
    <property type="entry name" value="DNA-dir_DNA_pol_B_exonuc"/>
</dbReference>
<dbReference type="InterPro" id="IPR023211">
    <property type="entry name" value="DNA_pol_palm_dom_sf"/>
</dbReference>
<keyword evidence="11" id="KW-1185">Reference proteome</keyword>
<dbReference type="InterPro" id="IPR012337">
    <property type="entry name" value="RNaseH-like_sf"/>
</dbReference>
<dbReference type="GO" id="GO:0000166">
    <property type="term" value="F:nucleotide binding"/>
    <property type="evidence" value="ECO:0007669"/>
    <property type="project" value="InterPro"/>
</dbReference>
<dbReference type="InterPro" id="IPR043502">
    <property type="entry name" value="DNA/RNA_pol_sf"/>
</dbReference>
<comment type="catalytic activity">
    <reaction evidence="7">
        <text>DNA(n) + a 2'-deoxyribonucleoside 5'-triphosphate = DNA(n+1) + diphosphate</text>
        <dbReference type="Rhea" id="RHEA:22508"/>
        <dbReference type="Rhea" id="RHEA-COMP:17339"/>
        <dbReference type="Rhea" id="RHEA-COMP:17340"/>
        <dbReference type="ChEBI" id="CHEBI:33019"/>
        <dbReference type="ChEBI" id="CHEBI:61560"/>
        <dbReference type="ChEBI" id="CHEBI:173112"/>
        <dbReference type="EC" id="2.7.7.7"/>
    </reaction>
</comment>
<dbReference type="Pfam" id="PF00136">
    <property type="entry name" value="DNA_pol_B"/>
    <property type="match status" value="1"/>
</dbReference>
<keyword evidence="4" id="KW-0239">DNA-directed DNA polymerase</keyword>
<dbReference type="Pfam" id="PF03104">
    <property type="entry name" value="DNA_pol_B_exo1"/>
    <property type="match status" value="1"/>
</dbReference>
<dbReference type="GO" id="GO:0006261">
    <property type="term" value="P:DNA-templated DNA replication"/>
    <property type="evidence" value="ECO:0007669"/>
    <property type="project" value="TreeGrafter"/>
</dbReference>
<dbReference type="OrthoDB" id="6429540at2759"/>
<feature type="domain" description="DNA-directed DNA polymerase family B exonuclease" evidence="9">
    <location>
        <begin position="3"/>
        <end position="117"/>
    </location>
</feature>
<dbReference type="GO" id="GO:0003677">
    <property type="term" value="F:DNA binding"/>
    <property type="evidence" value="ECO:0007669"/>
    <property type="project" value="UniProtKB-KW"/>
</dbReference>
<keyword evidence="3" id="KW-0548">Nucleotidyltransferase</keyword>
<reference evidence="10 11" key="1">
    <citation type="journal article" date="2019" name="Sci. Rep.">
        <title>Orb-weaving spider Araneus ventricosus genome elucidates the spidroin gene catalogue.</title>
        <authorList>
            <person name="Kono N."/>
            <person name="Nakamura H."/>
            <person name="Ohtoshi R."/>
            <person name="Moran D.A.P."/>
            <person name="Shinohara A."/>
            <person name="Yoshida Y."/>
            <person name="Fujiwara M."/>
            <person name="Mori M."/>
            <person name="Tomita M."/>
            <person name="Arakawa K."/>
        </authorList>
    </citation>
    <scope>NUCLEOTIDE SEQUENCE [LARGE SCALE GENOMIC DNA]</scope>
</reference>
<evidence type="ECO:0000259" key="9">
    <source>
        <dbReference type="Pfam" id="PF03104"/>
    </source>
</evidence>
<sequence length="398" mass="46272">MDSLEMHPDQTHTPDWTIAAFDIETVPMDGGNRIPTGLDKTDEIVMISLYIWNRKGLKYWLLYRLPCETEPIDMEHTYAYTCEKKMLNDFHCLIKDCHVLTGYNIYGFDLPCIFLRLFWLDMPEILRYYSSVLVERVIVPTFKNKLCVDEYHYFRIFSNYNLPGFKLDDVAKKKLNEAKVPIQSMGLWSWYTHPGVDSNLVHCASLGKCYDTLKPFRIPITEFGTFRDYMRYCLKDSCLVYRLFELETILNFLVERANFTDWNAVQALLIGNSGFLLQDFKTYGTRLGFFINAKFLKSPIDPKKYASLFVNKSQTYQGALNYIDESQDSYADVSVMDFASMYPSALVSGNLCYGTCTILSREEWLACPWAQTLKNIPYRTHGEQDFVHDAFGHGPVFQ</sequence>
<evidence type="ECO:0000256" key="2">
    <source>
        <dbReference type="ARBA" id="ARBA00022679"/>
    </source>
</evidence>
<proteinExistence type="predicted"/>
<dbReference type="SUPFAM" id="SSF53098">
    <property type="entry name" value="Ribonuclease H-like"/>
    <property type="match status" value="1"/>
</dbReference>
<dbReference type="AlphaFoldDB" id="A0A4Y1ZNR3"/>
<accession>A0A4Y1ZNR3</accession>
<protein>
    <recommendedName>
        <fullName evidence="6">DNA polymerase delta catalytic subunit</fullName>
        <ecNumber evidence="1">2.7.7.7</ecNumber>
    </recommendedName>
</protein>
<evidence type="ECO:0000313" key="11">
    <source>
        <dbReference type="Proteomes" id="UP000499080"/>
    </source>
</evidence>
<dbReference type="Proteomes" id="UP000499080">
    <property type="component" value="Unassembled WGS sequence"/>
</dbReference>
<evidence type="ECO:0000256" key="7">
    <source>
        <dbReference type="ARBA" id="ARBA00049244"/>
    </source>
</evidence>
<evidence type="ECO:0000259" key="8">
    <source>
        <dbReference type="Pfam" id="PF00136"/>
    </source>
</evidence>
<dbReference type="GO" id="GO:0003887">
    <property type="term" value="F:DNA-directed DNA polymerase activity"/>
    <property type="evidence" value="ECO:0007669"/>
    <property type="project" value="UniProtKB-KW"/>
</dbReference>
<evidence type="ECO:0000256" key="1">
    <source>
        <dbReference type="ARBA" id="ARBA00012417"/>
    </source>
</evidence>
<dbReference type="EMBL" id="BGPR01151736">
    <property type="protein sequence ID" value="GBL60634.1"/>
    <property type="molecule type" value="Genomic_DNA"/>
</dbReference>
<dbReference type="SUPFAM" id="SSF56672">
    <property type="entry name" value="DNA/RNA polymerases"/>
    <property type="match status" value="1"/>
</dbReference>
<comment type="caution">
    <text evidence="10">The sequence shown here is derived from an EMBL/GenBank/DDBJ whole genome shotgun (WGS) entry which is preliminary data.</text>
</comment>
<keyword evidence="5" id="KW-0238">DNA-binding</keyword>
<dbReference type="InterPro" id="IPR006134">
    <property type="entry name" value="DNA-dir_DNA_pol_B_multi_dom"/>
</dbReference>
<dbReference type="PANTHER" id="PTHR10322">
    <property type="entry name" value="DNA POLYMERASE CATALYTIC SUBUNIT"/>
    <property type="match status" value="1"/>
</dbReference>
<dbReference type="InterPro" id="IPR036397">
    <property type="entry name" value="RNaseH_sf"/>
</dbReference>
<evidence type="ECO:0000313" key="10">
    <source>
        <dbReference type="EMBL" id="GBL60634.1"/>
    </source>
</evidence>
<dbReference type="InterPro" id="IPR050240">
    <property type="entry name" value="DNA_pol_type-B"/>
</dbReference>
<dbReference type="EC" id="2.7.7.7" evidence="1"/>
<dbReference type="PANTHER" id="PTHR10322:SF23">
    <property type="entry name" value="DNA POLYMERASE DELTA CATALYTIC SUBUNIT"/>
    <property type="match status" value="1"/>
</dbReference>
<name>A0A4Y1ZNR3_ARAVE</name>
<dbReference type="Gene3D" id="3.30.420.10">
    <property type="entry name" value="Ribonuclease H-like superfamily/Ribonuclease H"/>
    <property type="match status" value="1"/>
</dbReference>
<keyword evidence="2" id="KW-0808">Transferase</keyword>
<dbReference type="GO" id="GO:0042575">
    <property type="term" value="C:DNA polymerase complex"/>
    <property type="evidence" value="ECO:0007669"/>
    <property type="project" value="UniProtKB-ARBA"/>
</dbReference>
<organism evidence="10 11">
    <name type="scientific">Araneus ventricosus</name>
    <name type="common">Orbweaver spider</name>
    <name type="synonym">Epeira ventricosa</name>
    <dbReference type="NCBI Taxonomy" id="182803"/>
    <lineage>
        <taxon>Eukaryota</taxon>
        <taxon>Metazoa</taxon>
        <taxon>Ecdysozoa</taxon>
        <taxon>Arthropoda</taxon>
        <taxon>Chelicerata</taxon>
        <taxon>Arachnida</taxon>
        <taxon>Araneae</taxon>
        <taxon>Araneomorphae</taxon>
        <taxon>Entelegynae</taxon>
        <taxon>Araneoidea</taxon>
        <taxon>Araneidae</taxon>
        <taxon>Araneus</taxon>
    </lineage>
</organism>
<evidence type="ECO:0000256" key="3">
    <source>
        <dbReference type="ARBA" id="ARBA00022695"/>
    </source>
</evidence>
<evidence type="ECO:0000256" key="5">
    <source>
        <dbReference type="ARBA" id="ARBA00023125"/>
    </source>
</evidence>
<gene>
    <name evidence="10" type="ORF">AVEN_122726_1</name>
</gene>
<evidence type="ECO:0000256" key="6">
    <source>
        <dbReference type="ARBA" id="ARBA00024411"/>
    </source>
</evidence>
<feature type="domain" description="DNA-directed DNA polymerase family B multifunctional" evidence="8">
    <location>
        <begin position="312"/>
        <end position="357"/>
    </location>
</feature>